<accession>A0A174A1T9</accession>
<evidence type="ECO:0008006" key="3">
    <source>
        <dbReference type="Google" id="ProtNLM"/>
    </source>
</evidence>
<dbReference type="Pfam" id="PF18934">
    <property type="entry name" value="DUF5682"/>
    <property type="match status" value="1"/>
</dbReference>
<protein>
    <recommendedName>
        <fullName evidence="3">ChaN family lipoprotein</fullName>
    </recommendedName>
</protein>
<dbReference type="RefSeq" id="WP_055653435.1">
    <property type="nucleotide sequence ID" value="NZ_CABIXC010000002.1"/>
</dbReference>
<organism evidence="1 2">
    <name type="scientific">Hungatella hathewayi</name>
    <dbReference type="NCBI Taxonomy" id="154046"/>
    <lineage>
        <taxon>Bacteria</taxon>
        <taxon>Bacillati</taxon>
        <taxon>Bacillota</taxon>
        <taxon>Clostridia</taxon>
        <taxon>Lachnospirales</taxon>
        <taxon>Lachnospiraceae</taxon>
        <taxon>Hungatella</taxon>
    </lineage>
</organism>
<evidence type="ECO:0000313" key="1">
    <source>
        <dbReference type="EMBL" id="CUN82464.1"/>
    </source>
</evidence>
<sequence length="756" mass="84232">MEHPVCFGIRHLSPAGAYHLRRLLDEREPELILVEGPSDFTALLGDIAGAETKPPIAVMAYTKESPIRTILYPFAEYSPEYQAVLWAKDHGVPCRFIDLPSGVFLGIQRPVTETTLSDDSEKQGSGDVYRLLDSQCGEGGHEAFWEYTMEHSQTPEEYMAGAAVFGEELRSLTAGNDSDWPEILVREAYMRRQIARAAAEGFAPERTVVVTGAYHTAGLLSDAPAMTDKERGKLPAVECSVTLMPYSYYRLSSRSGYGAGNKAPFYYGMVWRSFLEQDRELALYTYLTSISTYQREHGFMVSSAEVIEAVELSKSLAALGGHSLPALCDLRDAAVTCMGHGHFSEIALAAAATEIGTVTGSLPQGVSRTSLQDDFYRNLRDLKLEKYRSEVAESISLDLRENLSVKSEAAAFRDLNRSFFLHRLRVLNVGFGTLQPLRQEDATWAEAWTLKWTPEVEIELVEATLKGDTVTGAASFSMRERAREATEISAAAKLLEESYLCGMPEMVAYITDILQHLAADSSALTDLAASAESISVVMRFGDIRRLDSSPLVPVLEQIFLRACLLLVSACFCDDPAAEQIVRSVDRLNSVCLHHDFLDEERFVRLMEEIASRDDINTRISGFCTAVLLERGRMQDEELGREVQRRLSKGIPAELGAGWFAGLSKKNRYALIARLSLWKELSSYLDTLDEEEFKRALLFLRRAFSDFTPGEKADVAENLGEIWQVNKDQVSETVTRALKTEELEMIDSLDDFDFDGI</sequence>
<gene>
    <name evidence="1" type="ORF">ERS852407_01192</name>
</gene>
<evidence type="ECO:0000313" key="2">
    <source>
        <dbReference type="Proteomes" id="UP000095651"/>
    </source>
</evidence>
<name>A0A174A1T9_9FIRM</name>
<dbReference type="EMBL" id="CYZE01000002">
    <property type="protein sequence ID" value="CUN82464.1"/>
    <property type="molecule type" value="Genomic_DNA"/>
</dbReference>
<reference evidence="1 2" key="1">
    <citation type="submission" date="2015-09" db="EMBL/GenBank/DDBJ databases">
        <authorList>
            <consortium name="Pathogen Informatics"/>
        </authorList>
    </citation>
    <scope>NUCLEOTIDE SEQUENCE [LARGE SCALE GENOMIC DNA]</scope>
    <source>
        <strain evidence="1 2">2789STDY5608850</strain>
    </source>
</reference>
<dbReference type="AlphaFoldDB" id="A0A174A1T9"/>
<dbReference type="Proteomes" id="UP000095651">
    <property type="component" value="Unassembled WGS sequence"/>
</dbReference>
<dbReference type="InterPro" id="IPR043737">
    <property type="entry name" value="DUF5682"/>
</dbReference>
<proteinExistence type="predicted"/>